<dbReference type="Proteomes" id="UP000619545">
    <property type="component" value="Unassembled WGS sequence"/>
</dbReference>
<dbReference type="RefSeq" id="WP_011019103.1">
    <property type="nucleotide sequence ID" value="NZ_DUJS01000002.1"/>
</dbReference>
<gene>
    <name evidence="1" type="ORF">HA336_02245</name>
</gene>
<dbReference type="AlphaFoldDB" id="A0A832WNV5"/>
<dbReference type="Pfam" id="PF10133">
    <property type="entry name" value="CooT"/>
    <property type="match status" value="1"/>
</dbReference>
<accession>A0A832WNV5</accession>
<organism evidence="1 2">
    <name type="scientific">Methanopyrus kandleri</name>
    <dbReference type="NCBI Taxonomy" id="2320"/>
    <lineage>
        <taxon>Archaea</taxon>
        <taxon>Methanobacteriati</taxon>
        <taxon>Methanobacteriota</taxon>
        <taxon>Methanomada group</taxon>
        <taxon>Methanopyri</taxon>
        <taxon>Methanopyrales</taxon>
        <taxon>Methanopyraceae</taxon>
        <taxon>Methanopyrus</taxon>
    </lineage>
</organism>
<dbReference type="EMBL" id="DUJS01000002">
    <property type="protein sequence ID" value="HII70039.1"/>
    <property type="molecule type" value="Genomic_DNA"/>
</dbReference>
<proteinExistence type="predicted"/>
<evidence type="ECO:0000313" key="2">
    <source>
        <dbReference type="Proteomes" id="UP000619545"/>
    </source>
</evidence>
<dbReference type="GeneID" id="1476835"/>
<evidence type="ECO:0000313" key="1">
    <source>
        <dbReference type="EMBL" id="HII70039.1"/>
    </source>
</evidence>
<comment type="caution">
    <text evidence="1">The sequence shown here is derived from an EMBL/GenBank/DDBJ whole genome shotgun (WGS) entry which is preliminary data.</text>
</comment>
<sequence length="58" mass="6578">MCEFTVKLGGEVIAEDVLYLEVTEEGVVLRDVMGEEQVIEGAQVKRIDMDEHVVELER</sequence>
<reference evidence="1" key="1">
    <citation type="journal article" date="2020" name="bioRxiv">
        <title>A rank-normalized archaeal taxonomy based on genome phylogeny resolves widespread incomplete and uneven classifications.</title>
        <authorList>
            <person name="Rinke C."/>
            <person name="Chuvochina M."/>
            <person name="Mussig A.J."/>
            <person name="Chaumeil P.-A."/>
            <person name="Waite D.W."/>
            <person name="Whitman W.B."/>
            <person name="Parks D.H."/>
            <person name="Hugenholtz P."/>
        </authorList>
    </citation>
    <scope>NUCLEOTIDE SEQUENCE</scope>
    <source>
        <strain evidence="1">UBA8853</strain>
    </source>
</reference>
<dbReference type="InterPro" id="IPR019300">
    <property type="entry name" value="CooT"/>
</dbReference>
<protein>
    <submittedName>
        <fullName evidence="1">CooT family nickel-binding protein</fullName>
    </submittedName>
</protein>
<name>A0A832WNV5_9EURY</name>